<comment type="caution">
    <text evidence="2">The sequence shown here is derived from an EMBL/GenBank/DDBJ whole genome shotgun (WGS) entry which is preliminary data.</text>
</comment>
<dbReference type="EMBL" id="JACRDE010000634">
    <property type="protein sequence ID" value="MBI5252661.1"/>
    <property type="molecule type" value="Genomic_DNA"/>
</dbReference>
<accession>A0A9D6Z923</accession>
<keyword evidence="1" id="KW-0732">Signal</keyword>
<feature type="signal peptide" evidence="1">
    <location>
        <begin position="1"/>
        <end position="23"/>
    </location>
</feature>
<evidence type="ECO:0000313" key="2">
    <source>
        <dbReference type="EMBL" id="MBI5252661.1"/>
    </source>
</evidence>
<proteinExistence type="predicted"/>
<name>A0A9D6Z923_9BACT</name>
<evidence type="ECO:0000313" key="3">
    <source>
        <dbReference type="Proteomes" id="UP000807825"/>
    </source>
</evidence>
<organism evidence="2 3">
    <name type="scientific">Desulfomonile tiedjei</name>
    <dbReference type="NCBI Taxonomy" id="2358"/>
    <lineage>
        <taxon>Bacteria</taxon>
        <taxon>Pseudomonadati</taxon>
        <taxon>Thermodesulfobacteriota</taxon>
        <taxon>Desulfomonilia</taxon>
        <taxon>Desulfomonilales</taxon>
        <taxon>Desulfomonilaceae</taxon>
        <taxon>Desulfomonile</taxon>
    </lineage>
</organism>
<gene>
    <name evidence="2" type="ORF">HY912_24460</name>
</gene>
<dbReference type="Proteomes" id="UP000807825">
    <property type="component" value="Unassembled WGS sequence"/>
</dbReference>
<protein>
    <submittedName>
        <fullName evidence="2">Uncharacterized protein</fullName>
    </submittedName>
</protein>
<sequence length="77" mass="8740">MARLIPILLVIFSLSLVADMASARGNQRANIDRKWNRSQELEKQQDERFKALDAEAGKFMKNIDSDKGNRQPGVIPQ</sequence>
<feature type="chain" id="PRO_5039067680" evidence="1">
    <location>
        <begin position="24"/>
        <end position="77"/>
    </location>
</feature>
<dbReference type="AlphaFoldDB" id="A0A9D6Z923"/>
<evidence type="ECO:0000256" key="1">
    <source>
        <dbReference type="SAM" id="SignalP"/>
    </source>
</evidence>
<reference evidence="2" key="1">
    <citation type="submission" date="2020-07" db="EMBL/GenBank/DDBJ databases">
        <title>Huge and variable diversity of episymbiotic CPR bacteria and DPANN archaea in groundwater ecosystems.</title>
        <authorList>
            <person name="He C.Y."/>
            <person name="Keren R."/>
            <person name="Whittaker M."/>
            <person name="Farag I.F."/>
            <person name="Doudna J."/>
            <person name="Cate J.H.D."/>
            <person name="Banfield J.F."/>
        </authorList>
    </citation>
    <scope>NUCLEOTIDE SEQUENCE</scope>
    <source>
        <strain evidence="2">NC_groundwater_1664_Pr3_B-0.1um_52_9</strain>
    </source>
</reference>